<sequence length="326" mass="36347">MAQSVDFVSVSHFLILFCSVKEKKGKEYYHSSSGLRPERSRCSASRGYSTVPTTGSCRVGNNPRLWGRAERCVRVLSYSRGAFVCSPAALRSVCPAPLPIQISFRLFTTRPEPRRAVVASQYSMNGRALSRLPQWTVNALRISSGSAVTSIFFGILRFRSSPASPDQPNLIADSEMESISIPIGSPQNGPSSLIFAIDEADVIAPPVPKKLQRPPPPFIHDKGRWSEIRKQFESKSIVILNGQNTARGLEIQPAIVPDFRNLSALLATFKVAYHTYSLKEEREFCVVLRGILKELSIEEVKEDLLVQDLQHHKSRSRTTRARISHI</sequence>
<evidence type="ECO:0000313" key="2">
    <source>
        <dbReference type="Proteomes" id="UP000299102"/>
    </source>
</evidence>
<keyword evidence="2" id="KW-1185">Reference proteome</keyword>
<proteinExistence type="predicted"/>
<protein>
    <submittedName>
        <fullName evidence="1">Uncharacterized protein</fullName>
    </submittedName>
</protein>
<evidence type="ECO:0000313" key="1">
    <source>
        <dbReference type="EMBL" id="GBP62759.1"/>
    </source>
</evidence>
<comment type="caution">
    <text evidence="1">The sequence shown here is derived from an EMBL/GenBank/DDBJ whole genome shotgun (WGS) entry which is preliminary data.</text>
</comment>
<reference evidence="1 2" key="1">
    <citation type="journal article" date="2019" name="Commun. Biol.">
        <title>The bagworm genome reveals a unique fibroin gene that provides high tensile strength.</title>
        <authorList>
            <person name="Kono N."/>
            <person name="Nakamura H."/>
            <person name="Ohtoshi R."/>
            <person name="Tomita M."/>
            <person name="Numata K."/>
            <person name="Arakawa K."/>
        </authorList>
    </citation>
    <scope>NUCLEOTIDE SEQUENCE [LARGE SCALE GENOMIC DNA]</scope>
</reference>
<dbReference type="OrthoDB" id="8123886at2759"/>
<accession>A0A4C1XKF1</accession>
<name>A0A4C1XKF1_EUMVA</name>
<dbReference type="Proteomes" id="UP000299102">
    <property type="component" value="Unassembled WGS sequence"/>
</dbReference>
<organism evidence="1 2">
    <name type="scientific">Eumeta variegata</name>
    <name type="common">Bagworm moth</name>
    <name type="synonym">Eumeta japonica</name>
    <dbReference type="NCBI Taxonomy" id="151549"/>
    <lineage>
        <taxon>Eukaryota</taxon>
        <taxon>Metazoa</taxon>
        <taxon>Ecdysozoa</taxon>
        <taxon>Arthropoda</taxon>
        <taxon>Hexapoda</taxon>
        <taxon>Insecta</taxon>
        <taxon>Pterygota</taxon>
        <taxon>Neoptera</taxon>
        <taxon>Endopterygota</taxon>
        <taxon>Lepidoptera</taxon>
        <taxon>Glossata</taxon>
        <taxon>Ditrysia</taxon>
        <taxon>Tineoidea</taxon>
        <taxon>Psychidae</taxon>
        <taxon>Oiketicinae</taxon>
        <taxon>Eumeta</taxon>
    </lineage>
</organism>
<dbReference type="EMBL" id="BGZK01000849">
    <property type="protein sequence ID" value="GBP62759.1"/>
    <property type="molecule type" value="Genomic_DNA"/>
</dbReference>
<dbReference type="AlphaFoldDB" id="A0A4C1XKF1"/>
<gene>
    <name evidence="1" type="ORF">EVAR_51711_1</name>
</gene>